<evidence type="ECO:0000256" key="2">
    <source>
        <dbReference type="ARBA" id="ARBA00023242"/>
    </source>
</evidence>
<evidence type="ECO:0000256" key="3">
    <source>
        <dbReference type="SAM" id="MobiDB-lite"/>
    </source>
</evidence>
<dbReference type="PANTHER" id="PTHR10644">
    <property type="entry name" value="DNA REPAIR/RNA PROCESSING CPSF FAMILY"/>
    <property type="match status" value="1"/>
</dbReference>
<reference evidence="8 9" key="1">
    <citation type="submission" date="2019-03" db="EMBL/GenBank/DDBJ databases">
        <title>Single cell metagenomics reveals metabolic interactions within the superorganism composed of flagellate Streblomastix strix and complex community of Bacteroidetes bacteria on its surface.</title>
        <authorList>
            <person name="Treitli S.C."/>
            <person name="Kolisko M."/>
            <person name="Husnik F."/>
            <person name="Keeling P."/>
            <person name="Hampl V."/>
        </authorList>
    </citation>
    <scope>NUCLEOTIDE SEQUENCE [LARGE SCALE GENOMIC DNA]</scope>
    <source>
        <strain evidence="8">ST1C</strain>
    </source>
</reference>
<evidence type="ECO:0000256" key="1">
    <source>
        <dbReference type="ARBA" id="ARBA00004123"/>
    </source>
</evidence>
<dbReference type="Gene3D" id="2.130.10.10">
    <property type="entry name" value="YVTN repeat-like/Quinoprotein amine dehydrogenase"/>
    <property type="match status" value="2"/>
</dbReference>
<accession>A0A5J4VU70</accession>
<gene>
    <name evidence="8" type="ORF">EZS28_018483</name>
</gene>
<dbReference type="OrthoDB" id="433457at2759"/>
<dbReference type="InterPro" id="IPR050358">
    <property type="entry name" value="RSE1/DDB1/CFT1"/>
</dbReference>
<keyword evidence="2" id="KW-0539">Nucleus</keyword>
<evidence type="ECO:0000259" key="5">
    <source>
        <dbReference type="Pfam" id="PF03178"/>
    </source>
</evidence>
<dbReference type="EMBL" id="SNRW01005008">
    <property type="protein sequence ID" value="KAA6385989.1"/>
    <property type="molecule type" value="Genomic_DNA"/>
</dbReference>
<dbReference type="InterPro" id="IPR015943">
    <property type="entry name" value="WD40/YVTN_repeat-like_dom_sf"/>
</dbReference>
<feature type="domain" description="RSE1/DDB1/CPSF1 C-terminal" evidence="5">
    <location>
        <begin position="944"/>
        <end position="1174"/>
    </location>
</feature>
<feature type="region of interest" description="Disordered" evidence="3">
    <location>
        <begin position="978"/>
        <end position="998"/>
    </location>
</feature>
<proteinExistence type="predicted"/>
<evidence type="ECO:0000313" key="9">
    <source>
        <dbReference type="Proteomes" id="UP000324800"/>
    </source>
</evidence>
<comment type="caution">
    <text evidence="8">The sequence shown here is derived from an EMBL/GenBank/DDBJ whole genome shotgun (WGS) entry which is preliminary data.</text>
</comment>
<dbReference type="InterPro" id="IPR004871">
    <property type="entry name" value="RSE1/DDB1/CPSF1_C"/>
</dbReference>
<dbReference type="Gene3D" id="1.10.150.910">
    <property type="match status" value="1"/>
</dbReference>
<feature type="domain" description="RSE1/DDB1/CPSF1 first beta-propeller" evidence="6">
    <location>
        <begin position="14"/>
        <end position="246"/>
    </location>
</feature>
<dbReference type="Proteomes" id="UP000324800">
    <property type="component" value="Unassembled WGS sequence"/>
</dbReference>
<feature type="domain" description="RSE1/DDB1/CPSF1 C-terminal" evidence="5">
    <location>
        <begin position="1217"/>
        <end position="1385"/>
    </location>
</feature>
<dbReference type="InterPro" id="IPR018846">
    <property type="entry name" value="Beta-prop_RSE1/DDB1/CPSF1_1st"/>
</dbReference>
<evidence type="ECO:0000259" key="6">
    <source>
        <dbReference type="Pfam" id="PF10433"/>
    </source>
</evidence>
<sequence length="1417" mass="158884">MKSLIALSLQKPTSISHSIVVSFTDINESNLILAKANILEIFSLTPQGLKPQFNISLNGKIAALKTFRSTGNKTEFIVIVTSKLQVSIIYFDKASKEIVTSINGNLRDPIGRDGFLLVIDPLSQIIALHIYDGLIGFIPIHTNGQLGQQFNVRVEEQRIIDITFLFGFRTPVICILYEDYQGMRYVRTYDVLPEAFALSPCSSFLLPISVSKSASHLLPISSPYFGVIVLCGESIVYISPGVNSNDIASNNNSIYIPIITCSGGFKDGSIRILRSGISISTLVTDECECLSGLWSIQDWRIFLIQSFPGATRTLELSGNGEFNEIIIEGLDQNSESIYCGTIKSTPFDTFLHSFNQINELDHYIVQVTVSSVFLIDYKGTEFLITSSMQKINENQQSKYNRILTWNPNNVELEKLPINLKFDKDVRITAAFTIGGYLILGLSGGILLLLQIKYNEGRQRYSNQGIQLQVIAYRTLPGDISCINAWILEGLENQASSLPTPSTGLISHNLQGFVIAGIWGNNSLSAMKLPTLEQIWIKDLCSNSIPRSCIFIAPPSSYYNTDSIIAQTNNQPFHTEYLSRRNLCTCSVCSNIDQKDKASKVEIQNESSFSKCFLLIGMGDGQLITYRICPKTGVMSERREYNIATYPLLLSPFTTQAIISDNPFENRQNIRQEFNQKDNEDDYEVNDLTKGKQNRKEISEVNQQSKMEQQLIIQNKSTYIQNQFLQQQQQHVFICADRPAIVSLRYHQPITSDSQTYLEINSINANNISLVAPFSTSLVPDALFIATDKELIFGCIDPTQRIQTRTLHLHEMPRRLCVDRQLGAIVVGTHRTFPSLFKIAQSRQKQNLKINNTKKKNDVYIVQENDQNNLNDENMRFQYKHQNVLLHKRRKIGADSDSEDDQKEKEEYYEDEKCKSDAIKEDQFIAAHDQDFIHSIDIDTLQLQHTFALDSMEVILSLISIPLSINGIEQKSDIFKKQSKVQDQEQNRKGMQKDNSDQLVDQENKNEDYQMKSVFIAVGTAFIMPDEVEASRGRIILFHLRKRTLFLDYICSIDVNGAVYQLAPLTEDGLLVAAINNRIAILQLRIKQLLTSSSQFGSDNSIQQLLMSKGKLELNRIAQRSVAVMSIALHIYGRYICVGDIARSLSLYIYNPNQHTLEAVAADCSARWIFDACFFTIQNQQQGQQPQAQDNLIEKQKPSSDLLDDNIIFGYETNVENIIIGSDDRGNILIFQRGGEAAAEAVATATQSSSQSSPSGMLQAQFSQKENQGIIASKTAVLKSQRLDCMGSFHIGGTINRICNGSISKPGTPPILSSVLAATSDGGIHLLVSLPHSITNFATKLESLMANVLHGVGHLPHTDWRAPDFGGGRCSHATGVIDGDFIERFLELDTKQKRYIIEKMGMSEVQIQQMIEIIQQLH</sequence>
<keyword evidence="4" id="KW-1133">Transmembrane helix</keyword>
<keyword evidence="4" id="KW-0812">Transmembrane</keyword>
<dbReference type="Pfam" id="PF23726">
    <property type="entry name" value="Beta-prop_RSE1_2nd"/>
    <property type="match status" value="1"/>
</dbReference>
<organism evidence="8 9">
    <name type="scientific">Streblomastix strix</name>
    <dbReference type="NCBI Taxonomy" id="222440"/>
    <lineage>
        <taxon>Eukaryota</taxon>
        <taxon>Metamonada</taxon>
        <taxon>Preaxostyla</taxon>
        <taxon>Oxymonadida</taxon>
        <taxon>Streblomastigidae</taxon>
        <taxon>Streblomastix</taxon>
    </lineage>
</organism>
<feature type="region of interest" description="Disordered" evidence="3">
    <location>
        <begin position="889"/>
        <end position="908"/>
    </location>
</feature>
<dbReference type="InterPro" id="IPR058543">
    <property type="entry name" value="Beta-prop_RSE1/DDB1/CPSF1_2nd"/>
</dbReference>
<dbReference type="GO" id="GO:0003676">
    <property type="term" value="F:nucleic acid binding"/>
    <property type="evidence" value="ECO:0007669"/>
    <property type="project" value="InterPro"/>
</dbReference>
<protein>
    <submittedName>
        <fullName evidence="8">Putative DNA damage-binding protein</fullName>
    </submittedName>
</protein>
<evidence type="ECO:0000259" key="7">
    <source>
        <dbReference type="Pfam" id="PF23726"/>
    </source>
</evidence>
<evidence type="ECO:0000256" key="4">
    <source>
        <dbReference type="SAM" id="Phobius"/>
    </source>
</evidence>
<dbReference type="Pfam" id="PF03178">
    <property type="entry name" value="CPSF_A"/>
    <property type="match status" value="2"/>
</dbReference>
<comment type="subcellular location">
    <subcellularLocation>
        <location evidence="1">Nucleus</location>
    </subcellularLocation>
</comment>
<evidence type="ECO:0000313" key="8">
    <source>
        <dbReference type="EMBL" id="KAA6385989.1"/>
    </source>
</evidence>
<keyword evidence="4" id="KW-0472">Membrane</keyword>
<dbReference type="Pfam" id="PF10433">
    <property type="entry name" value="Beta-prop_RSE1_1st"/>
    <property type="match status" value="1"/>
</dbReference>
<name>A0A5J4VU70_9EUKA</name>
<dbReference type="GO" id="GO:0005634">
    <property type="term" value="C:nucleus"/>
    <property type="evidence" value="ECO:0007669"/>
    <property type="project" value="UniProtKB-SubCell"/>
</dbReference>
<feature type="transmembrane region" description="Helical" evidence="4">
    <location>
        <begin position="427"/>
        <end position="449"/>
    </location>
</feature>
<feature type="domain" description="RSE1/DDB1/CPSF1 second beta-propeller" evidence="7">
    <location>
        <begin position="292"/>
        <end position="793"/>
    </location>
</feature>